<dbReference type="AlphaFoldDB" id="A0ABC8KU32"/>
<name>A0ABC8KU32_ERUVS</name>
<organism evidence="2 3">
    <name type="scientific">Eruca vesicaria subsp. sativa</name>
    <name type="common">Garden rocket</name>
    <name type="synonym">Eruca sativa</name>
    <dbReference type="NCBI Taxonomy" id="29727"/>
    <lineage>
        <taxon>Eukaryota</taxon>
        <taxon>Viridiplantae</taxon>
        <taxon>Streptophyta</taxon>
        <taxon>Embryophyta</taxon>
        <taxon>Tracheophyta</taxon>
        <taxon>Spermatophyta</taxon>
        <taxon>Magnoliopsida</taxon>
        <taxon>eudicotyledons</taxon>
        <taxon>Gunneridae</taxon>
        <taxon>Pentapetalae</taxon>
        <taxon>rosids</taxon>
        <taxon>malvids</taxon>
        <taxon>Brassicales</taxon>
        <taxon>Brassicaceae</taxon>
        <taxon>Brassiceae</taxon>
        <taxon>Eruca</taxon>
    </lineage>
</organism>
<dbReference type="Proteomes" id="UP001642260">
    <property type="component" value="Unassembled WGS sequence"/>
</dbReference>
<protein>
    <submittedName>
        <fullName evidence="2">Uncharacterized protein</fullName>
    </submittedName>
</protein>
<evidence type="ECO:0000313" key="2">
    <source>
        <dbReference type="EMBL" id="CAH8362333.1"/>
    </source>
</evidence>
<keyword evidence="3" id="KW-1185">Reference proteome</keyword>
<keyword evidence="1" id="KW-0472">Membrane</keyword>
<dbReference type="EMBL" id="CAKOAT010330709">
    <property type="protein sequence ID" value="CAH8362333.1"/>
    <property type="molecule type" value="Genomic_DNA"/>
</dbReference>
<evidence type="ECO:0000256" key="1">
    <source>
        <dbReference type="SAM" id="Phobius"/>
    </source>
</evidence>
<accession>A0ABC8KU32</accession>
<gene>
    <name evidence="2" type="ORF">ERUC_LOCUS28089</name>
</gene>
<proteinExistence type="predicted"/>
<feature type="transmembrane region" description="Helical" evidence="1">
    <location>
        <begin position="59"/>
        <end position="76"/>
    </location>
</feature>
<keyword evidence="1" id="KW-1133">Transmembrane helix</keyword>
<reference evidence="2 3" key="1">
    <citation type="submission" date="2022-03" db="EMBL/GenBank/DDBJ databases">
        <authorList>
            <person name="Macdonald S."/>
            <person name="Ahmed S."/>
            <person name="Newling K."/>
        </authorList>
    </citation>
    <scope>NUCLEOTIDE SEQUENCE [LARGE SCALE GENOMIC DNA]</scope>
</reference>
<feature type="transmembrane region" description="Helical" evidence="1">
    <location>
        <begin position="20"/>
        <end position="39"/>
    </location>
</feature>
<comment type="caution">
    <text evidence="2">The sequence shown here is derived from an EMBL/GenBank/DDBJ whole genome shotgun (WGS) entry which is preliminary data.</text>
</comment>
<sequence>MDDIHNKIFAIAANFPPNKLTYPTISTFTPCFISIFYYLNNMDHLMTFTDRWTNNCMGWVPPYSQIYICMLLYIQTMRAMQASGYLLPSLSSLLGDFCHQFPLQNLWIPVFHATTHLPNLNIFISRLNSICAAATRPNVTFQLFSSDVDGPSYMANLFRQPCDQSDNEHANLTSPGACLTYPGSLDLWQEANFQLPFLNIPQPLDVNSTEVNDNWSSFLRLAEDSSWFGSVAAMMATYCMFWKGSVPLYDCSASSSAAGSVRCTATDTNVFDPPKWTAEAGNHNATQHDNPHQVGHYSMRCDLSLVFNAATSLDDISLNQINAGNTYNIYLSPNDDGHATLRRGVFWSIYPDAFTRSGIEVYRAVIPIIAREYHSYSRIDSDELSETSMLYPRTFG</sequence>
<evidence type="ECO:0000313" key="3">
    <source>
        <dbReference type="Proteomes" id="UP001642260"/>
    </source>
</evidence>
<keyword evidence="1" id="KW-0812">Transmembrane</keyword>